<dbReference type="Gene3D" id="3.30.160.60">
    <property type="entry name" value="Classic Zinc Finger"/>
    <property type="match status" value="1"/>
</dbReference>
<reference evidence="3 4" key="1">
    <citation type="submission" date="2015-12" db="EMBL/GenBank/DDBJ databases">
        <title>The genome of Folsomia candida.</title>
        <authorList>
            <person name="Faddeeva A."/>
            <person name="Derks M.F."/>
            <person name="Anvar Y."/>
            <person name="Smit S."/>
            <person name="Van Straalen N."/>
            <person name="Roelofs D."/>
        </authorList>
    </citation>
    <scope>NUCLEOTIDE SEQUENCE [LARGE SCALE GENOMIC DNA]</scope>
    <source>
        <strain evidence="3 4">VU population</strain>
        <tissue evidence="3">Whole body</tissue>
    </source>
</reference>
<keyword evidence="1" id="KW-0862">Zinc</keyword>
<evidence type="ECO:0000256" key="1">
    <source>
        <dbReference type="PROSITE-ProRule" id="PRU00042"/>
    </source>
</evidence>
<dbReference type="InterPro" id="IPR036236">
    <property type="entry name" value="Znf_C2H2_sf"/>
</dbReference>
<name>A0A226F4V1_FOLCA</name>
<protein>
    <submittedName>
        <fullName evidence="3">Myoneurin</fullName>
    </submittedName>
</protein>
<keyword evidence="4" id="KW-1185">Reference proteome</keyword>
<comment type="caution">
    <text evidence="3">The sequence shown here is derived from an EMBL/GenBank/DDBJ whole genome shotgun (WGS) entry which is preliminary data.</text>
</comment>
<feature type="domain" description="C2H2-type" evidence="2">
    <location>
        <begin position="42"/>
        <end position="69"/>
    </location>
</feature>
<evidence type="ECO:0000313" key="3">
    <source>
        <dbReference type="EMBL" id="OXA64835.1"/>
    </source>
</evidence>
<proteinExistence type="predicted"/>
<sequence>MMLSDHLNIECSIRFATDALPNVMNSDKIECDPIEYEGSQGLVCPFCDYKPEYPSHLVLHIRMHTGEKPYVCSKLCGFRTAYPNSYAGHLKICNGPFIVMHCPNEQCSASTPFQTQCGMQQASPKNECTVQMLEMFRFLR</sequence>
<keyword evidence="1" id="KW-0479">Metal-binding</keyword>
<evidence type="ECO:0000259" key="2">
    <source>
        <dbReference type="PROSITE" id="PS50157"/>
    </source>
</evidence>
<dbReference type="AlphaFoldDB" id="A0A226F4V1"/>
<accession>A0A226F4V1</accession>
<dbReference type="InterPro" id="IPR013087">
    <property type="entry name" value="Znf_C2H2_type"/>
</dbReference>
<dbReference type="GO" id="GO:0008270">
    <property type="term" value="F:zinc ion binding"/>
    <property type="evidence" value="ECO:0007669"/>
    <property type="project" value="UniProtKB-KW"/>
</dbReference>
<evidence type="ECO:0000313" key="4">
    <source>
        <dbReference type="Proteomes" id="UP000198287"/>
    </source>
</evidence>
<keyword evidence="1" id="KW-0863">Zinc-finger</keyword>
<dbReference type="EMBL" id="LNIX01000001">
    <property type="protein sequence ID" value="OXA64835.1"/>
    <property type="molecule type" value="Genomic_DNA"/>
</dbReference>
<dbReference type="PROSITE" id="PS50157">
    <property type="entry name" value="ZINC_FINGER_C2H2_2"/>
    <property type="match status" value="1"/>
</dbReference>
<dbReference type="Proteomes" id="UP000198287">
    <property type="component" value="Unassembled WGS sequence"/>
</dbReference>
<dbReference type="SUPFAM" id="SSF57667">
    <property type="entry name" value="beta-beta-alpha zinc fingers"/>
    <property type="match status" value="1"/>
</dbReference>
<gene>
    <name evidence="3" type="ORF">Fcan01_01699</name>
</gene>
<organism evidence="3 4">
    <name type="scientific">Folsomia candida</name>
    <name type="common">Springtail</name>
    <dbReference type="NCBI Taxonomy" id="158441"/>
    <lineage>
        <taxon>Eukaryota</taxon>
        <taxon>Metazoa</taxon>
        <taxon>Ecdysozoa</taxon>
        <taxon>Arthropoda</taxon>
        <taxon>Hexapoda</taxon>
        <taxon>Collembola</taxon>
        <taxon>Entomobryomorpha</taxon>
        <taxon>Isotomoidea</taxon>
        <taxon>Isotomidae</taxon>
        <taxon>Proisotominae</taxon>
        <taxon>Folsomia</taxon>
    </lineage>
</organism>